<sequence length="204" mass="23860">MSSNQTSGESPSKVSSDGSPPREENFIESLKSQVDKGNIEEIIRTQKRSLERFEKTNEMLGNCCVLAEKRLESVKKEFNSSKEQIVQAKNDLDFIFRKILALKKSLAKKYPKEYEKEDKMSIRKELRGPIFLFFSIVFTGGTIFAVLWDIERQKLKRTESARYRITQTAQQYQNLADYMEQKQKFEEYKRRAMANDGENKKESI</sequence>
<evidence type="ECO:0000313" key="7">
    <source>
        <dbReference type="Proteomes" id="UP000605970"/>
    </source>
</evidence>
<dbReference type="PANTHER" id="PTHR13511:SF0">
    <property type="entry name" value="KXDL MOTIF-CONTAINING PROTEIN 1"/>
    <property type="match status" value="1"/>
</dbReference>
<comment type="caution">
    <text evidence="6">The sequence shown here is derived from an EMBL/GenBank/DDBJ whole genome shotgun (WGS) entry which is preliminary data.</text>
</comment>
<dbReference type="EMBL" id="JABEBT010000022">
    <property type="protein sequence ID" value="KAF7637172.1"/>
    <property type="molecule type" value="Genomic_DNA"/>
</dbReference>
<dbReference type="InterPro" id="IPR039843">
    <property type="entry name" value="KXD1-like"/>
</dbReference>
<evidence type="ECO:0000256" key="1">
    <source>
        <dbReference type="ARBA" id="ARBA00005913"/>
    </source>
</evidence>
<feature type="coiled-coil region" evidence="2">
    <location>
        <begin position="64"/>
        <end position="91"/>
    </location>
</feature>
<evidence type="ECO:0000259" key="5">
    <source>
        <dbReference type="Pfam" id="PF10241"/>
    </source>
</evidence>
<proteinExistence type="inferred from homology"/>
<dbReference type="OrthoDB" id="10258877at2759"/>
<dbReference type="Proteomes" id="UP000605970">
    <property type="component" value="Unassembled WGS sequence"/>
</dbReference>
<comment type="similarity">
    <text evidence="1">Belongs to the KXD1 family.</text>
</comment>
<protein>
    <submittedName>
        <fullName evidence="6">KxDL domain-containing protein</fullName>
    </submittedName>
</protein>
<keyword evidence="4" id="KW-1133">Transmembrane helix</keyword>
<feature type="transmembrane region" description="Helical" evidence="4">
    <location>
        <begin position="130"/>
        <end position="148"/>
    </location>
</feature>
<organism evidence="6 7">
    <name type="scientific">Meloidogyne graminicola</name>
    <dbReference type="NCBI Taxonomy" id="189291"/>
    <lineage>
        <taxon>Eukaryota</taxon>
        <taxon>Metazoa</taxon>
        <taxon>Ecdysozoa</taxon>
        <taxon>Nematoda</taxon>
        <taxon>Chromadorea</taxon>
        <taxon>Rhabditida</taxon>
        <taxon>Tylenchina</taxon>
        <taxon>Tylenchomorpha</taxon>
        <taxon>Tylenchoidea</taxon>
        <taxon>Meloidogynidae</taxon>
        <taxon>Meloidogyninae</taxon>
        <taxon>Meloidogyne</taxon>
    </lineage>
</organism>
<name>A0A8S9ZTY7_9BILA</name>
<keyword evidence="7" id="KW-1185">Reference proteome</keyword>
<dbReference type="InterPro" id="IPR019371">
    <property type="entry name" value="KxDL_dom"/>
</dbReference>
<dbReference type="AlphaFoldDB" id="A0A8S9ZTY7"/>
<keyword evidence="4" id="KW-0812">Transmembrane</keyword>
<dbReference type="PANTHER" id="PTHR13511">
    <property type="entry name" value="KXDL MOTIF-CONTAINING PROTEIN 1"/>
    <property type="match status" value="1"/>
</dbReference>
<evidence type="ECO:0000313" key="6">
    <source>
        <dbReference type="EMBL" id="KAF7637172.1"/>
    </source>
</evidence>
<accession>A0A8S9ZTY7</accession>
<evidence type="ECO:0000256" key="4">
    <source>
        <dbReference type="SAM" id="Phobius"/>
    </source>
</evidence>
<keyword evidence="2" id="KW-0175">Coiled coil</keyword>
<evidence type="ECO:0000256" key="2">
    <source>
        <dbReference type="SAM" id="Coils"/>
    </source>
</evidence>
<feature type="domain" description="KxDL" evidence="5">
    <location>
        <begin position="29"/>
        <end position="114"/>
    </location>
</feature>
<keyword evidence="4" id="KW-0472">Membrane</keyword>
<feature type="compositionally biased region" description="Polar residues" evidence="3">
    <location>
        <begin position="1"/>
        <end position="18"/>
    </location>
</feature>
<feature type="region of interest" description="Disordered" evidence="3">
    <location>
        <begin position="1"/>
        <end position="32"/>
    </location>
</feature>
<dbReference type="GO" id="GO:0032418">
    <property type="term" value="P:lysosome localization"/>
    <property type="evidence" value="ECO:0007669"/>
    <property type="project" value="TreeGrafter"/>
</dbReference>
<dbReference type="Pfam" id="PF10241">
    <property type="entry name" value="KxDL"/>
    <property type="match status" value="1"/>
</dbReference>
<gene>
    <name evidence="6" type="ORF">Mgra_00003343</name>
</gene>
<reference evidence="6" key="1">
    <citation type="journal article" date="2020" name="Ecol. Evol.">
        <title>Genome structure and content of the rice root-knot nematode (Meloidogyne graminicola).</title>
        <authorList>
            <person name="Phan N.T."/>
            <person name="Danchin E.G.J."/>
            <person name="Klopp C."/>
            <person name="Perfus-Barbeoch L."/>
            <person name="Kozlowski D.K."/>
            <person name="Koutsovoulos G.D."/>
            <person name="Lopez-Roques C."/>
            <person name="Bouchez O."/>
            <person name="Zahm M."/>
            <person name="Besnard G."/>
            <person name="Bellafiore S."/>
        </authorList>
    </citation>
    <scope>NUCLEOTIDE SEQUENCE</scope>
    <source>
        <strain evidence="6">VN-18</strain>
    </source>
</reference>
<dbReference type="GO" id="GO:0099078">
    <property type="term" value="C:BORC complex"/>
    <property type="evidence" value="ECO:0007669"/>
    <property type="project" value="TreeGrafter"/>
</dbReference>
<evidence type="ECO:0000256" key="3">
    <source>
        <dbReference type="SAM" id="MobiDB-lite"/>
    </source>
</evidence>